<dbReference type="RefSeq" id="XP_026053800.1">
    <property type="nucleotide sequence ID" value="XM_026198015.1"/>
</dbReference>
<dbReference type="Pfam" id="PF25974">
    <property type="entry name" value="URGCP_9th"/>
    <property type="match status" value="1"/>
</dbReference>
<dbReference type="GO" id="GO:0005737">
    <property type="term" value="C:cytoplasm"/>
    <property type="evidence" value="ECO:0007669"/>
    <property type="project" value="UniProtKB-SubCell"/>
</dbReference>
<sequence length="1843" mass="213486">MNSLLKKGEMSGTPELSDSIELSSMGHRLTIVLFGNSAAVQYQHDNILLGEIQPDIENVAISRTVSSQMKISGCLVSVINLIGLHETALDLDSLTGQLVNDNEIIALIFVVRLGQLTDSDKMGLEWLQRVFGDEVLQFVMILFTYECEEESDSIIDDLKKNSALERLTEKCGGRFHTCSKNMNNKSEMRDLLNRIENLFTDNKQKCYTSEMFNTALREREDLHNRTHQSDQEESMEYSTKTEKRETLEVDTHSEVVARLNQRKESGISEKVEHLFQRLCLDNVYQCKLKAADVLQLTAHSLESHESCAEKDLIQNFLQKLLMMNYRARYIKIKETNQQHDEEQRNSDLCEEEADVDVFTEMLLFKEETNRSDAIHPMDVQMAVFHCADSFLKQLMVTKLSQCQYALPLLVPDPFTKEIEFPLWTFRQINKSWKMKNAKNETIGKIQPIWKAKTPMVSFFRFGSVSSSKSQLMSHLINEKHNTFFHRNCPGSSSTRVLMDGVVEIGWYCPSDKDTDKFTQCIAFCNLHGDAGNNERQLQILTEMASVNVVILPRLDRNDKNGEQIQGLYKKLKPLIFLFTEDKSRITKTRQGKYKIGLKDRNQSDVSEDLKQAINKCLSSSSLESSSVFRLEDVSKQLGIRVDEERDNDCRRGKEAAQQMMVLLVKKNLTEIKESFLPCQGKLWHQWCEKNKELHRSQGNETDMVIKQEQDMKKIRKQQHVLDICEFMKLFITEINSQTPNKKHFFLKWLTVLLDEYTSADLSALHYKYDEKWSKVLKLKEKNGITEQQMATNLTDEQTELERISKELQAATFGLEHILREIGQIYESCKSVNKNKKGLPCDFSSLPSLAAEMMISGFPVELMDGDAAHVPVVWLTAVLHELIQKLGDQRVFVLSVLGIQSSGKSTMLNAMFGLQFAVSAGRCTRGAFMQLVRVSDEVKTEKLLKFDYILVVDTEGLHALDLAGRSTRNQDNELATFVVGLGNLTLINIFGESPSELQDILQIVVQAFMRMKKVNLSPSCVFVHQNVSDVTAGEKNMEGRRRLQETLDEMTKLAAKDEVCVAERFSDVITFDIREDVKYFAPLWEGNPPMAPPNPSYCENIQELKTMFFSHASKSDGLQLTQLKCRIKDLWEALLNERFVFSFRNSLEITTYRKLETKYSKWSWSLRRTMLDIENKLYNNIENETIDRVSESHLQEKLKVKSREVEESMSELFEKDEDKDILKQWKASFYIKIKELKKNIVGETMRKLNEIIKQQHVKKAIDAQRTCHENTLLEKSKELALTLKDKANDEGVLKTEFDSFWKECVNKIKAETPPIEDTDVLKDMQQLLHDIYESGPVKAWTESKDVFSVLSYSDYVQFKKSSEITGHGKNETSSEKLDYKLSQEAEAQIRTLINDIAHQTDQKIMSYNIAKMGYNKTYIQELADYIKARIVDYEQDFRNYVFTNEFYMDLVISICKRENKVITEQHRRFREANDPVLYFEQKSEEYYSIFQKYCHGATSAAIFGEIICQKLKEPIQKSVYKDTARDITNEIRTNCESLNGNRSNLEKHILKTLAEQEDFKKYINYLNNPRDHFKSFIRDEVSQYITDKFEESVRPKMKEKTDLLHQKIMEAVHRATTLVNTTNGDVQKWLYHFTLQLSDVLIFSVKDLSGVSHEGVNDFSLLKKVISVELHSVSLEIQQKFSKETFPVNLEEKDRPDDILFDHLCQCCWVQCPFCGASCTNTIENHSGDHSVPFHRVNGLTGCCYRETENLSAHFCTTLVTTADMFYTGQWFLCREYRKAGNVYAEWNITPDISELPYWKWFVCRFQKDLYEYFGKTFHMWDKISDEWNQYSKEQAIESLDKYI</sequence>
<keyword evidence="11" id="KW-1185">Reference proteome</keyword>
<dbReference type="KEGG" id="caua:113039876"/>
<dbReference type="RefSeq" id="XP_026053798.1">
    <property type="nucleotide sequence ID" value="XM_026198013.1"/>
</dbReference>
<dbReference type="InterPro" id="IPR058641">
    <property type="entry name" value="GVIN1_dom"/>
</dbReference>
<dbReference type="OrthoDB" id="1597724at2759"/>
<keyword evidence="7" id="KW-0342">GTP-binding</keyword>
<keyword evidence="5" id="KW-0963">Cytoplasm</keyword>
<evidence type="ECO:0000256" key="7">
    <source>
        <dbReference type="ARBA" id="ARBA00023134"/>
    </source>
</evidence>
<evidence type="ECO:0000259" key="10">
    <source>
        <dbReference type="PROSITE" id="PS51717"/>
    </source>
</evidence>
<dbReference type="PANTHER" id="PTHR22796">
    <property type="entry name" value="URG4-RELATED"/>
    <property type="match status" value="1"/>
</dbReference>
<dbReference type="Pfam" id="PF04548">
    <property type="entry name" value="AIG1"/>
    <property type="match status" value="1"/>
</dbReference>
<dbReference type="InterPro" id="IPR030383">
    <property type="entry name" value="G_VLIG_dom"/>
</dbReference>
<proteinExistence type="inferred from homology"/>
<dbReference type="GO" id="GO:0005634">
    <property type="term" value="C:nucleus"/>
    <property type="evidence" value="ECO:0007669"/>
    <property type="project" value="UniProtKB-SubCell"/>
</dbReference>
<dbReference type="GeneID" id="113039876"/>
<keyword evidence="8" id="KW-0539">Nucleus</keyword>
<dbReference type="GO" id="GO:0005525">
    <property type="term" value="F:GTP binding"/>
    <property type="evidence" value="ECO:0007669"/>
    <property type="project" value="UniProtKB-KW"/>
</dbReference>
<evidence type="ECO:0000313" key="14">
    <source>
        <dbReference type="RefSeq" id="XP_026053801.1"/>
    </source>
</evidence>
<comment type="similarity">
    <text evidence="3">Belongs to the TRAFAC class dynamin-like GTPase superfamily. Very large inducible GTPase (VLIG) family.</text>
</comment>
<name>A0A6P6J170_CARAU</name>
<dbReference type="SUPFAM" id="SSF52540">
    <property type="entry name" value="P-loop containing nucleoside triphosphate hydrolases"/>
    <property type="match status" value="1"/>
</dbReference>
<feature type="region of interest" description="Disordered" evidence="9">
    <location>
        <begin position="222"/>
        <end position="244"/>
    </location>
</feature>
<dbReference type="RefSeq" id="XP_026053801.1">
    <property type="nucleotide sequence ID" value="XM_026198016.1"/>
</dbReference>
<evidence type="ECO:0000313" key="12">
    <source>
        <dbReference type="RefSeq" id="XP_026053798.1"/>
    </source>
</evidence>
<dbReference type="InterPro" id="IPR006703">
    <property type="entry name" value="G_AIG1"/>
</dbReference>
<accession>A0A6P6J170</accession>
<feature type="domain" description="VLIG-type G" evidence="10">
    <location>
        <begin position="887"/>
        <end position="1134"/>
    </location>
</feature>
<evidence type="ECO:0000313" key="11">
    <source>
        <dbReference type="Proteomes" id="UP000515129"/>
    </source>
</evidence>
<comment type="subcellular location">
    <subcellularLocation>
        <location evidence="2">Cytoplasm</location>
    </subcellularLocation>
    <subcellularLocation>
        <location evidence="1">Nucleus</location>
    </subcellularLocation>
</comment>
<dbReference type="PANTHER" id="PTHR22796:SF6">
    <property type="entry name" value="INTERFERON-INDUCED VERY LARGE GTPASE 1-RELATED"/>
    <property type="match status" value="1"/>
</dbReference>
<evidence type="ECO:0000256" key="8">
    <source>
        <dbReference type="ARBA" id="ARBA00023242"/>
    </source>
</evidence>
<dbReference type="GeneTree" id="ENSGT00940000163472"/>
<dbReference type="InterPro" id="IPR057365">
    <property type="entry name" value="URGCP"/>
</dbReference>
<dbReference type="Pfam" id="PF25496">
    <property type="entry name" value="URGCP"/>
    <property type="match status" value="1"/>
</dbReference>
<evidence type="ECO:0000256" key="5">
    <source>
        <dbReference type="ARBA" id="ARBA00022490"/>
    </source>
</evidence>
<protein>
    <submittedName>
        <fullName evidence="12 13">Interferon-induced very large GTPase 1-like</fullName>
    </submittedName>
</protein>
<evidence type="ECO:0000313" key="13">
    <source>
        <dbReference type="RefSeq" id="XP_026053800.1"/>
    </source>
</evidence>
<dbReference type="Pfam" id="PF25683">
    <property type="entry name" value="URGCP_GTPase"/>
    <property type="match status" value="1"/>
</dbReference>
<evidence type="ECO:0000256" key="9">
    <source>
        <dbReference type="SAM" id="MobiDB-lite"/>
    </source>
</evidence>
<gene>
    <name evidence="12 13 14" type="primary">LOC113039876</name>
</gene>
<dbReference type="InterPro" id="IPR027417">
    <property type="entry name" value="P-loop_NTPase"/>
</dbReference>
<evidence type="ECO:0000256" key="6">
    <source>
        <dbReference type="ARBA" id="ARBA00022741"/>
    </source>
</evidence>
<evidence type="ECO:0000256" key="4">
    <source>
        <dbReference type="ARBA" id="ARBA00008535"/>
    </source>
</evidence>
<keyword evidence="6" id="KW-0547">Nucleotide-binding</keyword>
<evidence type="ECO:0000256" key="2">
    <source>
        <dbReference type="ARBA" id="ARBA00004496"/>
    </source>
</evidence>
<organism evidence="11 13">
    <name type="scientific">Carassius auratus</name>
    <name type="common">Goldfish</name>
    <dbReference type="NCBI Taxonomy" id="7957"/>
    <lineage>
        <taxon>Eukaryota</taxon>
        <taxon>Metazoa</taxon>
        <taxon>Chordata</taxon>
        <taxon>Craniata</taxon>
        <taxon>Vertebrata</taxon>
        <taxon>Euteleostomi</taxon>
        <taxon>Actinopterygii</taxon>
        <taxon>Neopterygii</taxon>
        <taxon>Teleostei</taxon>
        <taxon>Ostariophysi</taxon>
        <taxon>Cypriniformes</taxon>
        <taxon>Cyprinidae</taxon>
        <taxon>Cyprininae</taxon>
        <taxon>Carassius</taxon>
    </lineage>
</organism>
<dbReference type="PROSITE" id="PS51717">
    <property type="entry name" value="G_VLIG"/>
    <property type="match status" value="1"/>
</dbReference>
<comment type="similarity">
    <text evidence="4">Belongs to the TRAFAC class TrmE-Era-EngA-EngB-Septin-like GTPase superfamily. AIG1/Toc34/Toc159-like paraseptin GTPase family. IAN subfamily.</text>
</comment>
<dbReference type="Gene3D" id="3.40.50.300">
    <property type="entry name" value="P-loop containing nucleotide triphosphate hydrolases"/>
    <property type="match status" value="2"/>
</dbReference>
<dbReference type="Proteomes" id="UP000515129">
    <property type="component" value="Chromosome 22"/>
</dbReference>
<evidence type="ECO:0000256" key="1">
    <source>
        <dbReference type="ARBA" id="ARBA00004123"/>
    </source>
</evidence>
<evidence type="ECO:0000256" key="3">
    <source>
        <dbReference type="ARBA" id="ARBA00006828"/>
    </source>
</evidence>
<reference evidence="12 13" key="1">
    <citation type="submission" date="2025-04" db="UniProtKB">
        <authorList>
            <consortium name="RefSeq"/>
        </authorList>
    </citation>
    <scope>IDENTIFICATION</scope>
    <source>
        <strain evidence="12 13">Wakin</strain>
        <tissue evidence="12 13">Muscle</tissue>
    </source>
</reference>